<dbReference type="InterPro" id="IPR050430">
    <property type="entry name" value="Peptidase_S1"/>
</dbReference>
<dbReference type="EMBL" id="CAICTM010001169">
    <property type="protein sequence ID" value="CAB9521180.1"/>
    <property type="molecule type" value="Genomic_DNA"/>
</dbReference>
<reference evidence="7" key="1">
    <citation type="submission" date="2020-06" db="EMBL/GenBank/DDBJ databases">
        <authorList>
            <consortium name="Plant Systems Biology data submission"/>
        </authorList>
    </citation>
    <scope>NUCLEOTIDE SEQUENCE</scope>
    <source>
        <strain evidence="7">D6</strain>
    </source>
</reference>
<dbReference type="AlphaFoldDB" id="A0A9N8EMD0"/>
<keyword evidence="4" id="KW-1133">Transmembrane helix</keyword>
<evidence type="ECO:0000256" key="2">
    <source>
        <dbReference type="ARBA" id="ARBA00023026"/>
    </source>
</evidence>
<keyword evidence="3" id="KW-1015">Disulfide bond</keyword>
<dbReference type="CDD" id="cd00190">
    <property type="entry name" value="Tryp_SPc"/>
    <property type="match status" value="1"/>
</dbReference>
<organism evidence="7 8">
    <name type="scientific">Seminavis robusta</name>
    <dbReference type="NCBI Taxonomy" id="568900"/>
    <lineage>
        <taxon>Eukaryota</taxon>
        <taxon>Sar</taxon>
        <taxon>Stramenopiles</taxon>
        <taxon>Ochrophyta</taxon>
        <taxon>Bacillariophyta</taxon>
        <taxon>Bacillariophyceae</taxon>
        <taxon>Bacillariophycidae</taxon>
        <taxon>Naviculales</taxon>
        <taxon>Naviculaceae</taxon>
        <taxon>Seminavis</taxon>
    </lineage>
</organism>
<dbReference type="Gene3D" id="2.40.10.10">
    <property type="entry name" value="Trypsin-like serine proteases"/>
    <property type="match status" value="1"/>
</dbReference>
<feature type="signal peptide" evidence="5">
    <location>
        <begin position="1"/>
        <end position="20"/>
    </location>
</feature>
<evidence type="ECO:0000313" key="7">
    <source>
        <dbReference type="EMBL" id="CAB9521180.1"/>
    </source>
</evidence>
<keyword evidence="2" id="KW-0843">Virulence</keyword>
<dbReference type="PRINTS" id="PR00722">
    <property type="entry name" value="CHYMOTRYPSIN"/>
</dbReference>
<keyword evidence="5" id="KW-0732">Signal</keyword>
<comment type="caution">
    <text evidence="7">The sequence shown here is derived from an EMBL/GenBank/DDBJ whole genome shotgun (WGS) entry which is preliminary data.</text>
</comment>
<dbReference type="PANTHER" id="PTHR24276:SF91">
    <property type="entry name" value="AT26814P-RELATED"/>
    <property type="match status" value="1"/>
</dbReference>
<accession>A0A9N8EMD0</accession>
<evidence type="ECO:0000256" key="3">
    <source>
        <dbReference type="ARBA" id="ARBA00023157"/>
    </source>
</evidence>
<evidence type="ECO:0000256" key="4">
    <source>
        <dbReference type="SAM" id="Phobius"/>
    </source>
</evidence>
<protein>
    <submittedName>
        <fullName evidence="7">Tryptase beta-2</fullName>
    </submittedName>
</protein>
<gene>
    <name evidence="7" type="ORF">SEMRO_1171_G248840.1</name>
</gene>
<dbReference type="InterPro" id="IPR001254">
    <property type="entry name" value="Trypsin_dom"/>
</dbReference>
<feature type="transmembrane region" description="Helical" evidence="4">
    <location>
        <begin position="326"/>
        <end position="344"/>
    </location>
</feature>
<dbReference type="GO" id="GO:0006508">
    <property type="term" value="P:proteolysis"/>
    <property type="evidence" value="ECO:0007669"/>
    <property type="project" value="InterPro"/>
</dbReference>
<evidence type="ECO:0000313" key="8">
    <source>
        <dbReference type="Proteomes" id="UP001153069"/>
    </source>
</evidence>
<dbReference type="PROSITE" id="PS00134">
    <property type="entry name" value="TRYPSIN_HIS"/>
    <property type="match status" value="1"/>
</dbReference>
<dbReference type="InterPro" id="IPR043504">
    <property type="entry name" value="Peptidase_S1_PA_chymotrypsin"/>
</dbReference>
<dbReference type="PROSITE" id="PS50240">
    <property type="entry name" value="TRYPSIN_DOM"/>
    <property type="match status" value="1"/>
</dbReference>
<keyword evidence="4" id="KW-0472">Membrane</keyword>
<dbReference type="Proteomes" id="UP001153069">
    <property type="component" value="Unassembled WGS sequence"/>
</dbReference>
<name>A0A9N8EMD0_9STRA</name>
<sequence>MKLICIFLLCLWSFSAVTSAESSSHVDASHRSLIIGGHNAQPGRYPYFATFDHFGGGILIAPDIILTAGHCNPPLDQPVKVRINHDKFQSTDFAKEPEDEETFSIVKIVQHPDFYTISWDETVNDYNIFKISGFSKETPVKLNRDATLALDGQIVAVIGMGSMKPDPATFVETSATTLQEVDLTVLSHDQCEEAFDPARPDQAYKGRIFEDRMICTSGGPHNEKDACAFDSGSPLLLTSDNSNQSEDLVVGLVSWGEECADPFFPAVNARVSFAMKWIDETVCALSDADPSLLTEFGCAHETLSLTVVVAKLAPWNLFQQQSPGRMSFSAVPGMLLAIIVATVVHRRRNTGRRVTIEELPLQAADADGVRPSYDTLQ</sequence>
<dbReference type="Pfam" id="PF00089">
    <property type="entry name" value="Trypsin"/>
    <property type="match status" value="1"/>
</dbReference>
<dbReference type="PANTHER" id="PTHR24276">
    <property type="entry name" value="POLYSERASE-RELATED"/>
    <property type="match status" value="1"/>
</dbReference>
<feature type="chain" id="PRO_5040494069" evidence="5">
    <location>
        <begin position="21"/>
        <end position="377"/>
    </location>
</feature>
<evidence type="ECO:0000256" key="5">
    <source>
        <dbReference type="SAM" id="SignalP"/>
    </source>
</evidence>
<feature type="domain" description="Peptidase S1" evidence="6">
    <location>
        <begin position="34"/>
        <end position="283"/>
    </location>
</feature>
<dbReference type="InterPro" id="IPR001314">
    <property type="entry name" value="Peptidase_S1A"/>
</dbReference>
<dbReference type="InterPro" id="IPR018114">
    <property type="entry name" value="TRYPSIN_HIS"/>
</dbReference>
<dbReference type="GO" id="GO:0004252">
    <property type="term" value="F:serine-type endopeptidase activity"/>
    <property type="evidence" value="ECO:0007669"/>
    <property type="project" value="InterPro"/>
</dbReference>
<evidence type="ECO:0000259" key="6">
    <source>
        <dbReference type="PROSITE" id="PS50240"/>
    </source>
</evidence>
<keyword evidence="4" id="KW-0812">Transmembrane</keyword>
<keyword evidence="8" id="KW-1185">Reference proteome</keyword>
<evidence type="ECO:0000256" key="1">
    <source>
        <dbReference type="ARBA" id="ARBA00007664"/>
    </source>
</evidence>
<dbReference type="OrthoDB" id="126896at2759"/>
<comment type="similarity">
    <text evidence="1">Belongs to the peptidase S1 family.</text>
</comment>
<dbReference type="SUPFAM" id="SSF50494">
    <property type="entry name" value="Trypsin-like serine proteases"/>
    <property type="match status" value="1"/>
</dbReference>
<dbReference type="SMART" id="SM00020">
    <property type="entry name" value="Tryp_SPc"/>
    <property type="match status" value="1"/>
</dbReference>
<dbReference type="InterPro" id="IPR009003">
    <property type="entry name" value="Peptidase_S1_PA"/>
</dbReference>
<proteinExistence type="inferred from homology"/>